<feature type="domain" description="Ribosome maturation factor RimM PRC barrel" evidence="6">
    <location>
        <begin position="99"/>
        <end position="164"/>
    </location>
</feature>
<dbReference type="PANTHER" id="PTHR33692:SF1">
    <property type="entry name" value="RIBOSOME MATURATION FACTOR RIMM"/>
    <property type="match status" value="1"/>
</dbReference>
<organism evidence="7">
    <name type="scientific">freshwater metagenome</name>
    <dbReference type="NCBI Taxonomy" id="449393"/>
    <lineage>
        <taxon>unclassified sequences</taxon>
        <taxon>metagenomes</taxon>
        <taxon>ecological metagenomes</taxon>
    </lineage>
</organism>
<protein>
    <recommendedName>
        <fullName evidence="8">Ribosome maturation factor RimM</fullName>
    </recommendedName>
</protein>
<dbReference type="InterPro" id="IPR002676">
    <property type="entry name" value="RimM_N"/>
</dbReference>
<evidence type="ECO:0000256" key="3">
    <source>
        <dbReference type="ARBA" id="ARBA00022552"/>
    </source>
</evidence>
<dbReference type="InterPro" id="IPR011033">
    <property type="entry name" value="PRC_barrel-like_sf"/>
</dbReference>
<keyword evidence="1" id="KW-0963">Cytoplasm</keyword>
<dbReference type="PANTHER" id="PTHR33692">
    <property type="entry name" value="RIBOSOME MATURATION FACTOR RIMM"/>
    <property type="match status" value="1"/>
</dbReference>
<dbReference type="GO" id="GO:0006364">
    <property type="term" value="P:rRNA processing"/>
    <property type="evidence" value="ECO:0007669"/>
    <property type="project" value="UniProtKB-KW"/>
</dbReference>
<comment type="caution">
    <text evidence="7">The sequence shown here is derived from an EMBL/GenBank/DDBJ whole genome shotgun (WGS) entry which is preliminary data.</text>
</comment>
<dbReference type="Pfam" id="PF01782">
    <property type="entry name" value="RimM"/>
    <property type="match status" value="1"/>
</dbReference>
<dbReference type="GO" id="GO:0043022">
    <property type="term" value="F:ribosome binding"/>
    <property type="evidence" value="ECO:0007669"/>
    <property type="project" value="InterPro"/>
</dbReference>
<keyword evidence="4" id="KW-0143">Chaperone</keyword>
<keyword evidence="2" id="KW-0690">Ribosome biogenesis</keyword>
<dbReference type="InterPro" id="IPR011961">
    <property type="entry name" value="RimM"/>
</dbReference>
<dbReference type="Gene3D" id="2.30.30.240">
    <property type="entry name" value="PRC-barrel domain"/>
    <property type="match status" value="1"/>
</dbReference>
<dbReference type="NCBIfam" id="TIGR02273">
    <property type="entry name" value="16S_RimM"/>
    <property type="match status" value="1"/>
</dbReference>
<dbReference type="HAMAP" id="MF_00014">
    <property type="entry name" value="Ribosome_mat_RimM"/>
    <property type="match status" value="1"/>
</dbReference>
<evidence type="ECO:0000256" key="4">
    <source>
        <dbReference type="ARBA" id="ARBA00023186"/>
    </source>
</evidence>
<dbReference type="InterPro" id="IPR009000">
    <property type="entry name" value="Transl_B-barrel_sf"/>
</dbReference>
<gene>
    <name evidence="7" type="ORF">GM51_7390</name>
</gene>
<keyword evidence="3" id="KW-0698">rRNA processing</keyword>
<sequence length="167" mass="18235">MQLVVARIGRAHGVLGEATIEVRTDQPEDRFYIGSVLATEPNTFGPLTITSVRDHNGTLLLGFKGISDRNQVEELRNVLLLADVDIEADSTEDDFHVQQLLQCQVSTQDGIELGPVTDVINLPGQDVLAVDYNGREVLIPFVKAIVPIVDVKNRKITVVPPAGLLDE</sequence>
<dbReference type="SUPFAM" id="SSF50346">
    <property type="entry name" value="PRC-barrel domain"/>
    <property type="match status" value="1"/>
</dbReference>
<evidence type="ECO:0000256" key="2">
    <source>
        <dbReference type="ARBA" id="ARBA00022517"/>
    </source>
</evidence>
<evidence type="ECO:0000259" key="6">
    <source>
        <dbReference type="Pfam" id="PF24986"/>
    </source>
</evidence>
<dbReference type="Pfam" id="PF24986">
    <property type="entry name" value="PRC_RimM"/>
    <property type="match status" value="1"/>
</dbReference>
<reference evidence="7" key="1">
    <citation type="submission" date="2014-06" db="EMBL/GenBank/DDBJ databases">
        <title>Key roles for freshwater Actinobacteria revealed by deep metagenomic sequencing.</title>
        <authorList>
            <person name="Ghai R."/>
            <person name="Mizuno C.M."/>
            <person name="Picazo A."/>
            <person name="Camacho A."/>
            <person name="Rodriguez-Valera F."/>
        </authorList>
    </citation>
    <scope>NUCLEOTIDE SEQUENCE</scope>
</reference>
<evidence type="ECO:0008006" key="8">
    <source>
        <dbReference type="Google" id="ProtNLM"/>
    </source>
</evidence>
<accession>A0A094SKG6</accession>
<dbReference type="EMBL" id="JNSL01000036">
    <property type="protein sequence ID" value="KGA18958.1"/>
    <property type="molecule type" value="Genomic_DNA"/>
</dbReference>
<dbReference type="InterPro" id="IPR036976">
    <property type="entry name" value="RimM_N_sf"/>
</dbReference>
<evidence type="ECO:0000313" key="7">
    <source>
        <dbReference type="EMBL" id="KGA18958.1"/>
    </source>
</evidence>
<dbReference type="GO" id="GO:0005840">
    <property type="term" value="C:ribosome"/>
    <property type="evidence" value="ECO:0007669"/>
    <property type="project" value="InterPro"/>
</dbReference>
<dbReference type="Gene3D" id="2.40.30.60">
    <property type="entry name" value="RimM"/>
    <property type="match status" value="1"/>
</dbReference>
<evidence type="ECO:0000256" key="1">
    <source>
        <dbReference type="ARBA" id="ARBA00022490"/>
    </source>
</evidence>
<dbReference type="SUPFAM" id="SSF50447">
    <property type="entry name" value="Translation proteins"/>
    <property type="match status" value="1"/>
</dbReference>
<dbReference type="InterPro" id="IPR056792">
    <property type="entry name" value="PRC_RimM"/>
</dbReference>
<evidence type="ECO:0000259" key="5">
    <source>
        <dbReference type="Pfam" id="PF01782"/>
    </source>
</evidence>
<feature type="domain" description="RimM N-terminal" evidence="5">
    <location>
        <begin position="4"/>
        <end position="83"/>
    </location>
</feature>
<dbReference type="AlphaFoldDB" id="A0A094SKG6"/>
<name>A0A094SKG6_9ZZZZ</name>
<proteinExistence type="inferred from homology"/>